<dbReference type="PANTHER" id="PTHR35814:SF1">
    <property type="entry name" value="GLUTATHIONE S-TRANSFERASE-RELATED"/>
    <property type="match status" value="1"/>
</dbReference>
<evidence type="ECO:0000313" key="7">
    <source>
        <dbReference type="Proteomes" id="UP000548582"/>
    </source>
</evidence>
<dbReference type="SUPFAM" id="SSF161084">
    <property type="entry name" value="MAPEG domain-like"/>
    <property type="match status" value="1"/>
</dbReference>
<dbReference type="PANTHER" id="PTHR35814">
    <property type="match status" value="1"/>
</dbReference>
<dbReference type="Gene3D" id="1.20.120.550">
    <property type="entry name" value="Membrane associated eicosanoid/glutathione metabolism-like domain"/>
    <property type="match status" value="1"/>
</dbReference>
<dbReference type="AlphaFoldDB" id="A0A848EAW0"/>
<dbReference type="Proteomes" id="UP000548582">
    <property type="component" value="Unassembled WGS sequence"/>
</dbReference>
<organism evidence="6 7">
    <name type="scientific">Neoroseomonas marina</name>
    <dbReference type="NCBI Taxonomy" id="1232220"/>
    <lineage>
        <taxon>Bacteria</taxon>
        <taxon>Pseudomonadati</taxon>
        <taxon>Pseudomonadota</taxon>
        <taxon>Alphaproteobacteria</taxon>
        <taxon>Acetobacterales</taxon>
        <taxon>Acetobacteraceae</taxon>
        <taxon>Neoroseomonas</taxon>
    </lineage>
</organism>
<comment type="subcellular location">
    <subcellularLocation>
        <location evidence="1">Membrane</location>
    </subcellularLocation>
</comment>
<keyword evidence="3 5" id="KW-1133">Transmembrane helix</keyword>
<protein>
    <recommendedName>
        <fullName evidence="8">Glutathione metabolism protein</fullName>
    </recommendedName>
</protein>
<evidence type="ECO:0000256" key="3">
    <source>
        <dbReference type="ARBA" id="ARBA00022989"/>
    </source>
</evidence>
<keyword evidence="2 5" id="KW-0812">Transmembrane</keyword>
<evidence type="ECO:0000313" key="6">
    <source>
        <dbReference type="EMBL" id="NMJ41176.1"/>
    </source>
</evidence>
<accession>A0A848EAW0</accession>
<comment type="caution">
    <text evidence="6">The sequence shown here is derived from an EMBL/GenBank/DDBJ whole genome shotgun (WGS) entry which is preliminary data.</text>
</comment>
<gene>
    <name evidence="6" type="ORF">GWK16_07990</name>
</gene>
<dbReference type="Pfam" id="PF01124">
    <property type="entry name" value="MAPEG"/>
    <property type="match status" value="1"/>
</dbReference>
<feature type="transmembrane region" description="Helical" evidence="5">
    <location>
        <begin position="101"/>
        <end position="123"/>
    </location>
</feature>
<evidence type="ECO:0000256" key="1">
    <source>
        <dbReference type="ARBA" id="ARBA00004370"/>
    </source>
</evidence>
<dbReference type="GO" id="GO:0016020">
    <property type="term" value="C:membrane"/>
    <property type="evidence" value="ECO:0007669"/>
    <property type="project" value="UniProtKB-SubCell"/>
</dbReference>
<dbReference type="EMBL" id="JABBKX010000002">
    <property type="protein sequence ID" value="NMJ41176.1"/>
    <property type="molecule type" value="Genomic_DNA"/>
</dbReference>
<name>A0A848EAW0_9PROT</name>
<evidence type="ECO:0008006" key="8">
    <source>
        <dbReference type="Google" id="ProtNLM"/>
    </source>
</evidence>
<dbReference type="InterPro" id="IPR001129">
    <property type="entry name" value="Membr-assoc_MAPEG"/>
</dbReference>
<feature type="transmembrane region" description="Helical" evidence="5">
    <location>
        <begin position="55"/>
        <end position="80"/>
    </location>
</feature>
<proteinExistence type="predicted"/>
<reference evidence="6 7" key="1">
    <citation type="submission" date="2020-03" db="EMBL/GenBank/DDBJ databases">
        <authorList>
            <person name="Sun Q."/>
        </authorList>
    </citation>
    <scope>NUCLEOTIDE SEQUENCE [LARGE SCALE GENOMIC DNA]</scope>
    <source>
        <strain evidence="6 7">JC162</strain>
    </source>
</reference>
<evidence type="ECO:0000256" key="2">
    <source>
        <dbReference type="ARBA" id="ARBA00022692"/>
    </source>
</evidence>
<dbReference type="InterPro" id="IPR023352">
    <property type="entry name" value="MAPEG-like_dom_sf"/>
</dbReference>
<sequence length="130" mass="13522">MPRFAALYAALLLTVFLALTVRVLAQRYRAQVVAGTGGDRGLERSVRVHANCAEYVPVFLAALVAAELCGAPTWALHAAGSAMLAGRVMHGIGMSRDPDIVPLRAGGMILTLAALAAVTLLALGGGTRLW</sequence>
<dbReference type="RefSeq" id="WP_170053409.1">
    <property type="nucleotide sequence ID" value="NZ_JABBKX010000002.1"/>
</dbReference>
<keyword evidence="4 5" id="KW-0472">Membrane</keyword>
<evidence type="ECO:0000256" key="4">
    <source>
        <dbReference type="ARBA" id="ARBA00023136"/>
    </source>
</evidence>
<evidence type="ECO:0000256" key="5">
    <source>
        <dbReference type="SAM" id="Phobius"/>
    </source>
</evidence>
<keyword evidence="7" id="KW-1185">Reference proteome</keyword>